<evidence type="ECO:0000256" key="8">
    <source>
        <dbReference type="ARBA" id="ARBA00023242"/>
    </source>
</evidence>
<evidence type="ECO:0000256" key="4">
    <source>
        <dbReference type="ARBA" id="ARBA00022454"/>
    </source>
</evidence>
<evidence type="ECO:0000256" key="2">
    <source>
        <dbReference type="ARBA" id="ARBA00004286"/>
    </source>
</evidence>
<dbReference type="GO" id="GO:0005524">
    <property type="term" value="F:ATP binding"/>
    <property type="evidence" value="ECO:0007669"/>
    <property type="project" value="InterPro"/>
</dbReference>
<feature type="coiled-coil region" evidence="11">
    <location>
        <begin position="1054"/>
        <end position="1088"/>
    </location>
</feature>
<feature type="coiled-coil region" evidence="11">
    <location>
        <begin position="193"/>
        <end position="308"/>
    </location>
</feature>
<evidence type="ECO:0000256" key="7">
    <source>
        <dbReference type="ARBA" id="ARBA00023054"/>
    </source>
</evidence>
<reference evidence="14" key="1">
    <citation type="submission" date="2022-10" db="EMBL/GenBank/DDBJ databases">
        <title>Culturing micro-colonial fungi from biological soil crusts in the Mojave desert and describing Neophaeococcomyces mojavensis, and introducing the new genera and species Taxawa tesnikishii.</title>
        <authorList>
            <person name="Kurbessoian T."/>
            <person name="Stajich J.E."/>
        </authorList>
    </citation>
    <scope>NUCLEOTIDE SEQUENCE</scope>
    <source>
        <strain evidence="14">TK_35</strain>
    </source>
</reference>
<dbReference type="GO" id="GO:0051301">
    <property type="term" value="P:cell division"/>
    <property type="evidence" value="ECO:0007669"/>
    <property type="project" value="UniProtKB-KW"/>
</dbReference>
<dbReference type="InterPro" id="IPR003395">
    <property type="entry name" value="RecF/RecN/SMC_N"/>
</dbReference>
<dbReference type="InterPro" id="IPR010935">
    <property type="entry name" value="SMC_hinge"/>
</dbReference>
<dbReference type="InterPro" id="IPR024704">
    <property type="entry name" value="SMC"/>
</dbReference>
<keyword evidence="6" id="KW-0498">Mitosis</keyword>
<dbReference type="GO" id="GO:0007062">
    <property type="term" value="P:sister chromatid cohesion"/>
    <property type="evidence" value="ECO:0007669"/>
    <property type="project" value="InterPro"/>
</dbReference>
<comment type="similarity">
    <text evidence="3">Belongs to the SMC family. SMC1 subfamily.</text>
</comment>
<name>A0AA38Y1H0_9EURO</name>
<dbReference type="GO" id="GO:0016887">
    <property type="term" value="F:ATP hydrolysis activity"/>
    <property type="evidence" value="ECO:0007669"/>
    <property type="project" value="InterPro"/>
</dbReference>
<dbReference type="Gene3D" id="3.40.50.300">
    <property type="entry name" value="P-loop containing nucleotide triphosphate hydrolases"/>
    <property type="match status" value="2"/>
</dbReference>
<evidence type="ECO:0000259" key="13">
    <source>
        <dbReference type="SMART" id="SM00968"/>
    </source>
</evidence>
<protein>
    <recommendedName>
        <fullName evidence="10">Structural maintenance of chromosomes protein</fullName>
    </recommendedName>
</protein>
<organism evidence="14 15">
    <name type="scientific">Knufia peltigerae</name>
    <dbReference type="NCBI Taxonomy" id="1002370"/>
    <lineage>
        <taxon>Eukaryota</taxon>
        <taxon>Fungi</taxon>
        <taxon>Dikarya</taxon>
        <taxon>Ascomycota</taxon>
        <taxon>Pezizomycotina</taxon>
        <taxon>Eurotiomycetes</taxon>
        <taxon>Chaetothyriomycetidae</taxon>
        <taxon>Chaetothyriales</taxon>
        <taxon>Trichomeriaceae</taxon>
        <taxon>Knufia</taxon>
    </lineage>
</organism>
<evidence type="ECO:0000256" key="9">
    <source>
        <dbReference type="ARBA" id="ARBA00023306"/>
    </source>
</evidence>
<dbReference type="InterPro" id="IPR027417">
    <property type="entry name" value="P-loop_NTPase"/>
</dbReference>
<evidence type="ECO:0000256" key="5">
    <source>
        <dbReference type="ARBA" id="ARBA00022618"/>
    </source>
</evidence>
<keyword evidence="15" id="KW-1185">Reference proteome</keyword>
<dbReference type="Gene3D" id="1.10.287.1490">
    <property type="match status" value="1"/>
</dbReference>
<evidence type="ECO:0000313" key="15">
    <source>
        <dbReference type="Proteomes" id="UP001172681"/>
    </source>
</evidence>
<dbReference type="PANTHER" id="PTHR18937">
    <property type="entry name" value="STRUCTURAL MAINTENANCE OF CHROMOSOMES SMC FAMILY MEMBER"/>
    <property type="match status" value="1"/>
</dbReference>
<sequence>MGKLMRLELFNFKSYKGHHVLLFGDAYFTSIIGPNGSGKSNSMDAISFVLGIKSSHLRSTHLRELVYRGRVLQKSTANGEQEANGIQEHDDEDASQANGTQGRNDPKAAWVMAVYEDDAGIEQKWKRTITNQGVSEYRLNGEVVTAQQYNEALEEENILIKARNFLVFQGDVEAIAIQKPQDLTKLIEQVSGSLEYKADYDKLKAELDEAAEQQAFQLNRRRGINSEIRQYQEQKREADNFQKKASERDEAIVTHVLWKLYHLQRQIEESSAEIQKHQSELKDFRRGIEKYERKLEAAKKDHAYAARSVGKVEKAIKSKEKEIEDKSSSLVPIDEQISVSNNQLTKYANRVNSIQRERNAQAETVAQLEKDLARVKKAQAQWQKQWEQNASRLGGQLSDADLQQYTRLREELNKRASADLSRVERLKSERAPIEATYNNLRNSVNSTEYRLQSLDNEYKAFSERRDTVKEVVASTQSEIDAKKKELHAATSRRLQAARTRTELDEKLAEVARKLLEADDGRRTSEKELRMKETIAMLKRTYPGVKGRVHELCKPKQKKYQEAVSTVLGRHFDAVVVDTEATAKQCIEYLRDHRSGQATFIPLDTIQVKALNSNLKGMHRGMRPAIETVDYDQSVARAISFACGNAIVCDDLNIAKELCYARHVDAKAVTLDGSVIHKGGLMTGGRGREQNTRRWDDAEVERLNKLKDKLMDEFAALPQERSRVAEEQTLQTELSGLEGRLRFAKEELDALTKNLQSKKREVDHVKQQLNDERPKMQAEQRKLEKIDEDISDYQESVNNVENEVFADFCQRHGFDDIRDYEARQGSLQQEAAQKKLEFVTQKGRLEGQLSFEKSRLQATDDRLESLRDREQRDKEIIDELNEQRQGIQDDLETLKNELDELHAQLDQQKELLSDVADTLAEQKQEVQKRSKEMESTFRAISALEGDMQRHSSARYSLLRRCKIENIAIPLDSGSANLDSVPINDLPLEDADAMDVDEDDPTSAALKAHNVMDYGVVPDFDVLDDDLKEEDNEAMESKLLDDIAKLNAALDKMQPNAHAAQRLATVEARARDTEQEYEESRTNYRETKAQFEDTMQKRNELFHKAFSHISEQIEPIYSNLTKSDEFPAGGRAYLTADEDEPYLAGVNYHTMPPTKRFRDMEHLSGGEKTMAALALLFAIHSYQPSPFFVLDEVDAALDNANVGKLVNYVRNHAGPGMQFIVISLKTGFFQGSEALVGVYRDQGANSSKTLTLDLRKYS</sequence>
<comment type="caution">
    <text evidence="14">The sequence shown here is derived from an EMBL/GenBank/DDBJ whole genome shotgun (WGS) entry which is preliminary data.</text>
</comment>
<evidence type="ECO:0000256" key="6">
    <source>
        <dbReference type="ARBA" id="ARBA00022776"/>
    </source>
</evidence>
<evidence type="ECO:0000256" key="12">
    <source>
        <dbReference type="SAM" id="MobiDB-lite"/>
    </source>
</evidence>
<evidence type="ECO:0000256" key="3">
    <source>
        <dbReference type="ARBA" id="ARBA00005597"/>
    </source>
</evidence>
<dbReference type="EMBL" id="JAPDRN010000053">
    <property type="protein sequence ID" value="KAJ9632783.1"/>
    <property type="molecule type" value="Genomic_DNA"/>
</dbReference>
<evidence type="ECO:0000313" key="14">
    <source>
        <dbReference type="EMBL" id="KAJ9632783.1"/>
    </source>
</evidence>
<evidence type="ECO:0000256" key="10">
    <source>
        <dbReference type="PIRNR" id="PIRNR005719"/>
    </source>
</evidence>
<dbReference type="Gene3D" id="1.20.1060.20">
    <property type="match status" value="1"/>
</dbReference>
<dbReference type="GO" id="GO:0008278">
    <property type="term" value="C:cohesin complex"/>
    <property type="evidence" value="ECO:0007669"/>
    <property type="project" value="InterPro"/>
</dbReference>
<dbReference type="CDD" id="cd03275">
    <property type="entry name" value="ABC_SMC1_euk"/>
    <property type="match status" value="2"/>
</dbReference>
<dbReference type="AlphaFoldDB" id="A0AA38Y1H0"/>
<accession>A0AA38Y1H0</accession>
<dbReference type="SUPFAM" id="SSF75553">
    <property type="entry name" value="Smc hinge domain"/>
    <property type="match status" value="1"/>
</dbReference>
<proteinExistence type="inferred from homology"/>
<feature type="coiled-coil region" evidence="11">
    <location>
        <begin position="726"/>
        <end position="935"/>
    </location>
</feature>
<dbReference type="Gene3D" id="3.30.70.1620">
    <property type="match status" value="1"/>
</dbReference>
<dbReference type="SUPFAM" id="SSF52540">
    <property type="entry name" value="P-loop containing nucleoside triphosphate hydrolases"/>
    <property type="match status" value="1"/>
</dbReference>
<evidence type="ECO:0000256" key="11">
    <source>
        <dbReference type="SAM" id="Coils"/>
    </source>
</evidence>
<keyword evidence="5" id="KW-0132">Cell division</keyword>
<keyword evidence="8 10" id="KW-0539">Nucleus</keyword>
<keyword evidence="9" id="KW-0131">Cell cycle</keyword>
<gene>
    <name evidence="14" type="primary">SMC1</name>
    <name evidence="14" type="ORF">H2204_007658</name>
</gene>
<feature type="domain" description="SMC hinge" evidence="13">
    <location>
        <begin position="542"/>
        <end position="658"/>
    </location>
</feature>
<dbReference type="GO" id="GO:0003677">
    <property type="term" value="F:DNA binding"/>
    <property type="evidence" value="ECO:0007669"/>
    <property type="project" value="TreeGrafter"/>
</dbReference>
<keyword evidence="7 11" id="KW-0175">Coiled coil</keyword>
<dbReference type="Pfam" id="PF06470">
    <property type="entry name" value="SMC_hinge"/>
    <property type="match status" value="1"/>
</dbReference>
<feature type="coiled-coil region" evidence="11">
    <location>
        <begin position="351"/>
        <end position="385"/>
    </location>
</feature>
<keyword evidence="4" id="KW-0158">Chromosome</keyword>
<dbReference type="PIRSF" id="PIRSF005719">
    <property type="entry name" value="SMC"/>
    <property type="match status" value="1"/>
</dbReference>
<dbReference type="GO" id="GO:0005634">
    <property type="term" value="C:nucleus"/>
    <property type="evidence" value="ECO:0007669"/>
    <property type="project" value="UniProtKB-SubCell"/>
</dbReference>
<evidence type="ECO:0000256" key="1">
    <source>
        <dbReference type="ARBA" id="ARBA00004123"/>
    </source>
</evidence>
<feature type="region of interest" description="Disordered" evidence="12">
    <location>
        <begin position="77"/>
        <end position="104"/>
    </location>
</feature>
<dbReference type="InterPro" id="IPR036277">
    <property type="entry name" value="SMC_hinge_sf"/>
</dbReference>
<dbReference type="Pfam" id="PF02463">
    <property type="entry name" value="SMC_N"/>
    <property type="match status" value="1"/>
</dbReference>
<dbReference type="SMART" id="SM00968">
    <property type="entry name" value="SMC_hinge"/>
    <property type="match status" value="1"/>
</dbReference>
<dbReference type="Proteomes" id="UP001172681">
    <property type="component" value="Unassembled WGS sequence"/>
</dbReference>
<dbReference type="InterPro" id="IPR028468">
    <property type="entry name" value="Smc1_ABC"/>
</dbReference>
<dbReference type="PANTHER" id="PTHR18937:SF12">
    <property type="entry name" value="STRUCTURAL MAINTENANCE OF CHROMOSOMES PROTEIN"/>
    <property type="match status" value="1"/>
</dbReference>
<comment type="subcellular location">
    <subcellularLocation>
        <location evidence="2">Chromosome</location>
    </subcellularLocation>
    <subcellularLocation>
        <location evidence="1 10">Nucleus</location>
    </subcellularLocation>
</comment>
<feature type="coiled-coil region" evidence="11">
    <location>
        <begin position="409"/>
        <end position="492"/>
    </location>
</feature>